<evidence type="ECO:0000313" key="2">
    <source>
        <dbReference type="Proteomes" id="UP000037146"/>
    </source>
</evidence>
<gene>
    <name evidence="1" type="ORF">AC625_20885</name>
</gene>
<proteinExistence type="predicted"/>
<accession>A0A0K9GYJ8</accession>
<keyword evidence="2" id="KW-1185">Reference proteome</keyword>
<dbReference type="InterPro" id="IPR058870">
    <property type="entry name" value="YuzC"/>
</dbReference>
<dbReference type="Proteomes" id="UP000037146">
    <property type="component" value="Unassembled WGS sequence"/>
</dbReference>
<reference evidence="2" key="1">
    <citation type="submission" date="2015-07" db="EMBL/GenBank/DDBJ databases">
        <title>Genome sequencing project for genomic taxonomy and phylogenomics of Bacillus-like bacteria.</title>
        <authorList>
            <person name="Liu B."/>
            <person name="Wang J."/>
            <person name="Zhu Y."/>
            <person name="Liu G."/>
            <person name="Chen Q."/>
            <person name="Chen Z."/>
            <person name="Lan J."/>
            <person name="Che J."/>
            <person name="Ge C."/>
            <person name="Shi H."/>
            <person name="Pan Z."/>
            <person name="Liu X."/>
        </authorList>
    </citation>
    <scope>NUCLEOTIDE SEQUENCE [LARGE SCALE GENOMIC DNA]</scope>
    <source>
        <strain evidence="2">FJAT-27997</strain>
    </source>
</reference>
<name>A0A0K9GYJ8_9BACI</name>
<protein>
    <recommendedName>
        <fullName evidence="3">Inner spore coat protein</fullName>
    </recommendedName>
</protein>
<dbReference type="AlphaFoldDB" id="A0A0K9GYJ8"/>
<dbReference type="PATRIC" id="fig|1679170.3.peg.4713"/>
<dbReference type="RefSeq" id="WP_049683030.1">
    <property type="nucleotide sequence ID" value="NZ_LFZW01000001.1"/>
</dbReference>
<sequence>MTENHDGFPHAYPHSQHHDVFRPFPSVNPDLLIQSAKNSQSLLLDAQKVVNTFAMSRPFSERLMAAAQQSKTAIVTDMIRKTGVKTVPDTTFNPDGIRFDFHPKVQENCCHIIVSLKWLNF</sequence>
<dbReference type="OrthoDB" id="2615349at2"/>
<comment type="caution">
    <text evidence="1">The sequence shown here is derived from an EMBL/GenBank/DDBJ whole genome shotgun (WGS) entry which is preliminary data.</text>
</comment>
<evidence type="ECO:0008006" key="3">
    <source>
        <dbReference type="Google" id="ProtNLM"/>
    </source>
</evidence>
<dbReference type="STRING" id="1679170.AC625_20885"/>
<dbReference type="Pfam" id="PF26344">
    <property type="entry name" value="YuzC"/>
    <property type="match status" value="1"/>
</dbReference>
<dbReference type="EMBL" id="LFZW01000001">
    <property type="protein sequence ID" value="KMY51680.1"/>
    <property type="molecule type" value="Genomic_DNA"/>
</dbReference>
<organism evidence="1 2">
    <name type="scientific">Peribacillus loiseleuriae</name>
    <dbReference type="NCBI Taxonomy" id="1679170"/>
    <lineage>
        <taxon>Bacteria</taxon>
        <taxon>Bacillati</taxon>
        <taxon>Bacillota</taxon>
        <taxon>Bacilli</taxon>
        <taxon>Bacillales</taxon>
        <taxon>Bacillaceae</taxon>
        <taxon>Peribacillus</taxon>
    </lineage>
</organism>
<evidence type="ECO:0000313" key="1">
    <source>
        <dbReference type="EMBL" id="KMY51680.1"/>
    </source>
</evidence>